<dbReference type="InterPro" id="IPR052554">
    <property type="entry name" value="2-oxoglutarate_synth_KorC"/>
</dbReference>
<dbReference type="EMBL" id="BARW01015967">
    <property type="protein sequence ID" value="GAJ00806.1"/>
    <property type="molecule type" value="Genomic_DNA"/>
</dbReference>
<sequence>MRKEIRLAGFGGQGLILAGIVLAKAAAMYAGLEAVQRQSYGTEARGGASRAETIISDEPIDFPEVISGRNDILIAMGGAALTKYLKDVKPGGMVLYDPDLIPNVPEGVDATFYPIRAATIAEGVGRRIVANMVMVGALTELTGLLPVDAVKQSVTSSVKAGTEELNLKAVDAGVAEAKKLKKA</sequence>
<dbReference type="SUPFAM" id="SSF53323">
    <property type="entry name" value="Pyruvate-ferredoxin oxidoreductase, PFOR, domain III"/>
    <property type="match status" value="1"/>
</dbReference>
<accession>X1ULM9</accession>
<dbReference type="AlphaFoldDB" id="X1ULM9"/>
<dbReference type="InterPro" id="IPR002869">
    <property type="entry name" value="Pyrv_flavodox_OxRed_cen"/>
</dbReference>
<dbReference type="InterPro" id="IPR019752">
    <property type="entry name" value="Pyrv/ketoisovalerate_OxRed_cat"/>
</dbReference>
<organism evidence="3">
    <name type="scientific">marine sediment metagenome</name>
    <dbReference type="NCBI Taxonomy" id="412755"/>
    <lineage>
        <taxon>unclassified sequences</taxon>
        <taxon>metagenomes</taxon>
        <taxon>ecological metagenomes</taxon>
    </lineage>
</organism>
<keyword evidence="1" id="KW-0560">Oxidoreductase</keyword>
<name>X1ULM9_9ZZZZ</name>
<dbReference type="PANTHER" id="PTHR42730">
    <property type="entry name" value="2-OXOGLUTARATE SYNTHASE SUBUNIT KORC"/>
    <property type="match status" value="1"/>
</dbReference>
<evidence type="ECO:0000313" key="3">
    <source>
        <dbReference type="EMBL" id="GAJ00806.1"/>
    </source>
</evidence>
<proteinExistence type="predicted"/>
<evidence type="ECO:0000256" key="1">
    <source>
        <dbReference type="ARBA" id="ARBA00023002"/>
    </source>
</evidence>
<dbReference type="Pfam" id="PF01558">
    <property type="entry name" value="POR"/>
    <property type="match status" value="1"/>
</dbReference>
<reference evidence="3" key="1">
    <citation type="journal article" date="2014" name="Front. Microbiol.">
        <title>High frequency of phylogenetically diverse reductive dehalogenase-homologous genes in deep subseafloor sedimentary metagenomes.</title>
        <authorList>
            <person name="Kawai M."/>
            <person name="Futagami T."/>
            <person name="Toyoda A."/>
            <person name="Takaki Y."/>
            <person name="Nishi S."/>
            <person name="Hori S."/>
            <person name="Arai W."/>
            <person name="Tsubouchi T."/>
            <person name="Morono Y."/>
            <person name="Uchiyama I."/>
            <person name="Ito T."/>
            <person name="Fujiyama A."/>
            <person name="Inagaki F."/>
            <person name="Takami H."/>
        </authorList>
    </citation>
    <scope>NUCLEOTIDE SEQUENCE</scope>
    <source>
        <strain evidence="3">Expedition CK06-06</strain>
    </source>
</reference>
<comment type="caution">
    <text evidence="3">The sequence shown here is derived from an EMBL/GenBank/DDBJ whole genome shotgun (WGS) entry which is preliminary data.</text>
</comment>
<dbReference type="PANTHER" id="PTHR42730:SF1">
    <property type="entry name" value="2-OXOGLUTARATE SYNTHASE SUBUNIT KORC"/>
    <property type="match status" value="1"/>
</dbReference>
<gene>
    <name evidence="3" type="ORF">S12H4_27910</name>
</gene>
<protein>
    <recommendedName>
        <fullName evidence="2">Pyruvate/ketoisovalerate oxidoreductase catalytic domain-containing protein</fullName>
    </recommendedName>
</protein>
<dbReference type="Gene3D" id="3.40.920.10">
    <property type="entry name" value="Pyruvate-ferredoxin oxidoreductase, PFOR, domain III"/>
    <property type="match status" value="1"/>
</dbReference>
<dbReference type="GO" id="GO:0016903">
    <property type="term" value="F:oxidoreductase activity, acting on the aldehyde or oxo group of donors"/>
    <property type="evidence" value="ECO:0007669"/>
    <property type="project" value="InterPro"/>
</dbReference>
<evidence type="ECO:0000259" key="2">
    <source>
        <dbReference type="Pfam" id="PF01558"/>
    </source>
</evidence>
<feature type="domain" description="Pyruvate/ketoisovalerate oxidoreductase catalytic" evidence="2">
    <location>
        <begin position="11"/>
        <end position="174"/>
    </location>
</feature>